<sequence>MASKNQSSMRPSREFVAIQKIENGVVFLKNGWMRRILIVGGLNFDLKSEGEQGTILSSFQEFLNTLDFSVQFFIHSRKVNVERYLEKMRVFYAAEKNELLKIQIDEYISFIESFVSQNDIVSKSFFVVVPYEPMHIISRAGGFLSFLKTGQKSTKENGGGESMQEDIRQLNHRVDQVSSGLGQIGLRAAPLEDDELVELFYNLYNPQLTERDTRSPQEKTGKK</sequence>
<evidence type="ECO:0000259" key="1">
    <source>
        <dbReference type="Pfam" id="PF26593"/>
    </source>
</evidence>
<evidence type="ECO:0000313" key="3">
    <source>
        <dbReference type="Proteomes" id="UP000034727"/>
    </source>
</evidence>
<evidence type="ECO:0000313" key="2">
    <source>
        <dbReference type="EMBL" id="KKU15602.1"/>
    </source>
</evidence>
<accession>A0A0G1N5R3</accession>
<proteinExistence type="predicted"/>
<comment type="caution">
    <text evidence="2">The sequence shown here is derived from an EMBL/GenBank/DDBJ whole genome shotgun (WGS) entry which is preliminary data.</text>
</comment>
<gene>
    <name evidence="2" type="ORF">UX22_C0006G0010</name>
</gene>
<dbReference type="InterPro" id="IPR058596">
    <property type="entry name" value="TraC-like_dom"/>
</dbReference>
<dbReference type="EMBL" id="LCLJ01000006">
    <property type="protein sequence ID" value="KKU15602.1"/>
    <property type="molecule type" value="Genomic_DNA"/>
</dbReference>
<dbReference type="Proteomes" id="UP000034727">
    <property type="component" value="Unassembled WGS sequence"/>
</dbReference>
<dbReference type="AlphaFoldDB" id="A0A0G1N5R3"/>
<feature type="domain" description="TraC-like" evidence="1">
    <location>
        <begin position="28"/>
        <end position="204"/>
    </location>
</feature>
<organism evidence="2 3">
    <name type="scientific">Candidatus Jorgensenbacteria bacterium GW2011_GWA2_45_9</name>
    <dbReference type="NCBI Taxonomy" id="1618663"/>
    <lineage>
        <taxon>Bacteria</taxon>
        <taxon>Candidatus Joergenseniibacteriota</taxon>
    </lineage>
</organism>
<name>A0A0G1N5R3_9BACT</name>
<reference evidence="2 3" key="1">
    <citation type="journal article" date="2015" name="Nature">
        <title>rRNA introns, odd ribosomes, and small enigmatic genomes across a large radiation of phyla.</title>
        <authorList>
            <person name="Brown C.T."/>
            <person name="Hug L.A."/>
            <person name="Thomas B.C."/>
            <person name="Sharon I."/>
            <person name="Castelle C.J."/>
            <person name="Singh A."/>
            <person name="Wilkins M.J."/>
            <person name="Williams K.H."/>
            <person name="Banfield J.F."/>
        </authorList>
    </citation>
    <scope>NUCLEOTIDE SEQUENCE [LARGE SCALE GENOMIC DNA]</scope>
</reference>
<dbReference type="Pfam" id="PF26593">
    <property type="entry name" value="TraC-like"/>
    <property type="match status" value="1"/>
</dbReference>
<protein>
    <recommendedName>
        <fullName evidence="1">TraC-like domain-containing protein</fullName>
    </recommendedName>
</protein>